<evidence type="ECO:0000313" key="2">
    <source>
        <dbReference type="Proteomes" id="UP000027466"/>
    </source>
</evidence>
<dbReference type="Proteomes" id="UP000027466">
    <property type="component" value="Unassembled WGS sequence"/>
</dbReference>
<keyword evidence="2" id="KW-1185">Reference proteome</keyword>
<name>A0A069PLS7_9BURK</name>
<protein>
    <submittedName>
        <fullName evidence="1">Uncharacterized protein</fullName>
    </submittedName>
</protein>
<organism evidence="1 2">
    <name type="scientific">Caballeronia glathei</name>
    <dbReference type="NCBI Taxonomy" id="60547"/>
    <lineage>
        <taxon>Bacteria</taxon>
        <taxon>Pseudomonadati</taxon>
        <taxon>Pseudomonadota</taxon>
        <taxon>Betaproteobacteria</taxon>
        <taxon>Burkholderiales</taxon>
        <taxon>Burkholderiaceae</taxon>
        <taxon>Caballeronia</taxon>
    </lineage>
</organism>
<comment type="caution">
    <text evidence="1">The sequence shown here is derived from an EMBL/GenBank/DDBJ whole genome shotgun (WGS) entry which is preliminary data.</text>
</comment>
<dbReference type="AlphaFoldDB" id="A0A069PLS7"/>
<proteinExistence type="predicted"/>
<evidence type="ECO:0000313" key="1">
    <source>
        <dbReference type="EMBL" id="KDR41565.1"/>
    </source>
</evidence>
<reference evidence="1 2" key="1">
    <citation type="submission" date="2014-03" db="EMBL/GenBank/DDBJ databases">
        <title>Draft Genome Sequences of Four Burkholderia Strains.</title>
        <authorList>
            <person name="Liu X.Y."/>
            <person name="Li C.X."/>
            <person name="Xu J.H."/>
        </authorList>
    </citation>
    <scope>NUCLEOTIDE SEQUENCE [LARGE SCALE GENOMIC DNA]</scope>
    <source>
        <strain evidence="1 2">DSM 50014</strain>
    </source>
</reference>
<accession>A0A069PLS7</accession>
<sequence>MSPADVLTIFERLNTEGRADVPLDEACAGFAGWLAERWEEFEGDDLTMLTSVGATLWREGFAQRQK</sequence>
<dbReference type="RefSeq" id="WP_035939403.1">
    <property type="nucleotide sequence ID" value="NZ_CADFFX010000001.1"/>
</dbReference>
<gene>
    <name evidence="1" type="ORF">BG61_16955</name>
</gene>
<dbReference type="EMBL" id="JFHC01000026">
    <property type="protein sequence ID" value="KDR41565.1"/>
    <property type="molecule type" value="Genomic_DNA"/>
</dbReference>